<organism evidence="12 13">
    <name type="scientific">Vibrio nereis</name>
    <dbReference type="NCBI Taxonomy" id="693"/>
    <lineage>
        <taxon>Bacteria</taxon>
        <taxon>Pseudomonadati</taxon>
        <taxon>Pseudomonadota</taxon>
        <taxon>Gammaproteobacteria</taxon>
        <taxon>Vibrionales</taxon>
        <taxon>Vibrionaceae</taxon>
        <taxon>Vibrio</taxon>
    </lineage>
</organism>
<reference evidence="13" key="1">
    <citation type="submission" date="2015-08" db="EMBL/GenBank/DDBJ databases">
        <title>Vibrio galatheae sp. nov., a novel member of the Vibrionaceae family isolated from the Solomon Islands.</title>
        <authorList>
            <person name="Giubergia S."/>
            <person name="Machado H."/>
            <person name="Mateiu R.V."/>
            <person name="Gram L."/>
        </authorList>
    </citation>
    <scope>NUCLEOTIDE SEQUENCE [LARGE SCALE GENOMIC DNA]</scope>
    <source>
        <strain evidence="13">DSM 19584</strain>
    </source>
</reference>
<evidence type="ECO:0000256" key="1">
    <source>
        <dbReference type="ARBA" id="ARBA00004377"/>
    </source>
</evidence>
<accession>A0A0M0HQT8</accession>
<dbReference type="Gene3D" id="3.30.700.10">
    <property type="entry name" value="Glycoprotein, Type 4 Pilin"/>
    <property type="match status" value="1"/>
</dbReference>
<proteinExistence type="inferred from homology"/>
<comment type="subcellular location">
    <subcellularLocation>
        <location evidence="1">Cell inner membrane</location>
        <topology evidence="1">Single-pass membrane protein</topology>
    </subcellularLocation>
</comment>
<feature type="domain" description="General secretion pathway GspH" evidence="11">
    <location>
        <begin position="41"/>
        <end position="149"/>
    </location>
</feature>
<dbReference type="RefSeq" id="WP_053395232.1">
    <property type="nucleotide sequence ID" value="NZ_LHPJ01000006.1"/>
</dbReference>
<comment type="caution">
    <text evidence="12">The sequence shown here is derived from an EMBL/GenBank/DDBJ whole genome shotgun (WGS) entry which is preliminary data.</text>
</comment>
<dbReference type="InterPro" id="IPR016824">
    <property type="entry name" value="Tfp-pilus_assembly_FimT"/>
</dbReference>
<dbReference type="GO" id="GO:0015628">
    <property type="term" value="P:protein secretion by the type II secretion system"/>
    <property type="evidence" value="ECO:0007669"/>
    <property type="project" value="InterPro"/>
</dbReference>
<evidence type="ECO:0000313" key="12">
    <source>
        <dbReference type="EMBL" id="KOO03963.1"/>
    </source>
</evidence>
<name>A0A0M0HQT8_VIBNE</name>
<protein>
    <recommendedName>
        <fullName evidence="2">Type II secretion system protein H</fullName>
    </recommendedName>
    <alternativeName>
        <fullName evidence="10">General secretion pathway protein H</fullName>
    </alternativeName>
</protein>
<keyword evidence="13" id="KW-1185">Reference proteome</keyword>
<dbReference type="Pfam" id="PF07963">
    <property type="entry name" value="N_methyl"/>
    <property type="match status" value="1"/>
</dbReference>
<dbReference type="Pfam" id="PF12019">
    <property type="entry name" value="GspH"/>
    <property type="match status" value="1"/>
</dbReference>
<keyword evidence="6" id="KW-0812">Transmembrane</keyword>
<evidence type="ECO:0000259" key="11">
    <source>
        <dbReference type="Pfam" id="PF12019"/>
    </source>
</evidence>
<evidence type="ECO:0000256" key="9">
    <source>
        <dbReference type="ARBA" id="ARBA00025772"/>
    </source>
</evidence>
<keyword evidence="8" id="KW-0472">Membrane</keyword>
<evidence type="ECO:0000256" key="7">
    <source>
        <dbReference type="ARBA" id="ARBA00022989"/>
    </source>
</evidence>
<dbReference type="PATRIC" id="fig|693.5.peg.1592"/>
<dbReference type="EMBL" id="LHPJ01000006">
    <property type="protein sequence ID" value="KOO03963.1"/>
    <property type="molecule type" value="Genomic_DNA"/>
</dbReference>
<evidence type="ECO:0000256" key="8">
    <source>
        <dbReference type="ARBA" id="ARBA00023136"/>
    </source>
</evidence>
<evidence type="ECO:0000313" key="13">
    <source>
        <dbReference type="Proteomes" id="UP000037515"/>
    </source>
</evidence>
<keyword evidence="5" id="KW-0997">Cell inner membrane</keyword>
<evidence type="ECO:0000256" key="10">
    <source>
        <dbReference type="ARBA" id="ARBA00030775"/>
    </source>
</evidence>
<dbReference type="Proteomes" id="UP000037515">
    <property type="component" value="Unassembled WGS sequence"/>
</dbReference>
<dbReference type="InterPro" id="IPR045584">
    <property type="entry name" value="Pilin-like"/>
</dbReference>
<dbReference type="SUPFAM" id="SSF54523">
    <property type="entry name" value="Pili subunits"/>
    <property type="match status" value="1"/>
</dbReference>
<dbReference type="AlphaFoldDB" id="A0A0M0HQT8"/>
<dbReference type="GO" id="GO:0015627">
    <property type="term" value="C:type II protein secretion system complex"/>
    <property type="evidence" value="ECO:0007669"/>
    <property type="project" value="InterPro"/>
</dbReference>
<gene>
    <name evidence="12" type="ORF">AKJ17_07785</name>
</gene>
<keyword evidence="3" id="KW-1003">Cell membrane</keyword>
<keyword evidence="7" id="KW-1133">Transmembrane helix</keyword>
<evidence type="ECO:0000256" key="5">
    <source>
        <dbReference type="ARBA" id="ARBA00022519"/>
    </source>
</evidence>
<comment type="similarity">
    <text evidence="9">Belongs to the GSP H family.</text>
</comment>
<evidence type="ECO:0000256" key="2">
    <source>
        <dbReference type="ARBA" id="ARBA00021549"/>
    </source>
</evidence>
<dbReference type="PIRSF" id="PIRSF024622">
    <property type="entry name" value="Tfp_FimT"/>
    <property type="match status" value="1"/>
</dbReference>
<dbReference type="GO" id="GO:0005886">
    <property type="term" value="C:plasma membrane"/>
    <property type="evidence" value="ECO:0007669"/>
    <property type="project" value="UniProtKB-SubCell"/>
</dbReference>
<dbReference type="NCBIfam" id="TIGR02532">
    <property type="entry name" value="IV_pilin_GFxxxE"/>
    <property type="match status" value="1"/>
</dbReference>
<dbReference type="InterPro" id="IPR022346">
    <property type="entry name" value="T2SS_GspH"/>
</dbReference>
<evidence type="ECO:0000256" key="3">
    <source>
        <dbReference type="ARBA" id="ARBA00022475"/>
    </source>
</evidence>
<dbReference type="InterPro" id="IPR012902">
    <property type="entry name" value="N_methyl_site"/>
</dbReference>
<dbReference type="PROSITE" id="PS00409">
    <property type="entry name" value="PROKAR_NTER_METHYL"/>
    <property type="match status" value="1"/>
</dbReference>
<keyword evidence="4" id="KW-0488">Methylation</keyword>
<evidence type="ECO:0000256" key="6">
    <source>
        <dbReference type="ARBA" id="ARBA00022692"/>
    </source>
</evidence>
<evidence type="ECO:0000256" key="4">
    <source>
        <dbReference type="ARBA" id="ARBA00022481"/>
    </source>
</evidence>
<sequence>MHRGFTLLELLITVAVLTALLLFVAPSFSKVSQKTKMANLANELQGFLIQAKSESVLRNQDLWVHIQGFPSSTGDWKLILASVSDVTAITSANTVAELQGKRYRNLVVSSTTSITKVKFDHVMGNPQNAGSILLKRSQSDTNPIKIIVHNRAGRIKVCAMNEAKYGFEQC</sequence>
<dbReference type="STRING" id="693.AKJ17_07785"/>